<accession>A0ACA9RT76</accession>
<name>A0ACA9RT76_9GLOM</name>
<reference evidence="1" key="1">
    <citation type="submission" date="2021-06" db="EMBL/GenBank/DDBJ databases">
        <authorList>
            <person name="Kallberg Y."/>
            <person name="Tangrot J."/>
            <person name="Rosling A."/>
        </authorList>
    </citation>
    <scope>NUCLEOTIDE SEQUENCE</scope>
    <source>
        <strain evidence="1">MA461A</strain>
    </source>
</reference>
<proteinExistence type="predicted"/>
<protein>
    <submittedName>
        <fullName evidence="1">17472_t:CDS:1</fullName>
    </submittedName>
</protein>
<evidence type="ECO:0000313" key="2">
    <source>
        <dbReference type="Proteomes" id="UP000789920"/>
    </source>
</evidence>
<dbReference type="Proteomes" id="UP000789920">
    <property type="component" value="Unassembled WGS sequence"/>
</dbReference>
<feature type="non-terminal residue" evidence="1">
    <location>
        <position position="78"/>
    </location>
</feature>
<dbReference type="EMBL" id="CAJVQC010068623">
    <property type="protein sequence ID" value="CAG8808253.1"/>
    <property type="molecule type" value="Genomic_DNA"/>
</dbReference>
<evidence type="ECO:0000313" key="1">
    <source>
        <dbReference type="EMBL" id="CAG8808253.1"/>
    </source>
</evidence>
<gene>
    <name evidence="1" type="ORF">RPERSI_LOCUS22577</name>
</gene>
<keyword evidence="2" id="KW-1185">Reference proteome</keyword>
<sequence length="78" mass="8885">MNNINQATSGLKTSTTSTTKGIAKALDTINGHQASENIDETSFTFNLEKPPGDQYNHERLNNYIKFYLEDYIKRNEDL</sequence>
<organism evidence="1 2">
    <name type="scientific">Racocetra persica</name>
    <dbReference type="NCBI Taxonomy" id="160502"/>
    <lineage>
        <taxon>Eukaryota</taxon>
        <taxon>Fungi</taxon>
        <taxon>Fungi incertae sedis</taxon>
        <taxon>Mucoromycota</taxon>
        <taxon>Glomeromycotina</taxon>
        <taxon>Glomeromycetes</taxon>
        <taxon>Diversisporales</taxon>
        <taxon>Gigasporaceae</taxon>
        <taxon>Racocetra</taxon>
    </lineage>
</organism>
<comment type="caution">
    <text evidence="1">The sequence shown here is derived from an EMBL/GenBank/DDBJ whole genome shotgun (WGS) entry which is preliminary data.</text>
</comment>